<dbReference type="PANTHER" id="PTHR11328">
    <property type="entry name" value="MAJOR FACILITATOR SUPERFAMILY DOMAIN-CONTAINING PROTEIN"/>
    <property type="match status" value="1"/>
</dbReference>
<keyword evidence="1" id="KW-0472">Membrane</keyword>
<accession>A0ABX2I7E2</accession>
<feature type="transmembrane region" description="Helical" evidence="1">
    <location>
        <begin position="310"/>
        <end position="329"/>
    </location>
</feature>
<keyword evidence="3" id="KW-1185">Reference proteome</keyword>
<dbReference type="Gene3D" id="1.20.1250.20">
    <property type="entry name" value="MFS general substrate transporter like domains"/>
    <property type="match status" value="2"/>
</dbReference>
<dbReference type="EMBL" id="JAAITA010000011">
    <property type="protein sequence ID" value="NSJ86372.1"/>
    <property type="molecule type" value="Genomic_DNA"/>
</dbReference>
<feature type="transmembrane region" description="Helical" evidence="1">
    <location>
        <begin position="87"/>
        <end position="104"/>
    </location>
</feature>
<feature type="transmembrane region" description="Helical" evidence="1">
    <location>
        <begin position="420"/>
        <end position="443"/>
    </location>
</feature>
<dbReference type="RefSeq" id="WP_173749390.1">
    <property type="nucleotide sequence ID" value="NZ_JAAITA010000011.1"/>
</dbReference>
<name>A0ABX2I7E2_BLAHA</name>
<gene>
    <name evidence="2" type="ORF">G5A70_09380</name>
</gene>
<feature type="transmembrane region" description="Helical" evidence="1">
    <location>
        <begin position="244"/>
        <end position="262"/>
    </location>
</feature>
<comment type="caution">
    <text evidence="2">The sequence shown here is derived from an EMBL/GenBank/DDBJ whole genome shotgun (WGS) entry which is preliminary data.</text>
</comment>
<feature type="transmembrane region" description="Helical" evidence="1">
    <location>
        <begin position="116"/>
        <end position="136"/>
    </location>
</feature>
<dbReference type="InterPro" id="IPR039672">
    <property type="entry name" value="MFS_2"/>
</dbReference>
<dbReference type="CDD" id="cd17332">
    <property type="entry name" value="MFS_MelB_like"/>
    <property type="match status" value="1"/>
</dbReference>
<dbReference type="PANTHER" id="PTHR11328:SF24">
    <property type="entry name" value="MAJOR FACILITATOR SUPERFAMILY (MFS) PROFILE DOMAIN-CONTAINING PROTEIN"/>
    <property type="match status" value="1"/>
</dbReference>
<dbReference type="InterPro" id="IPR001927">
    <property type="entry name" value="Na/Gal_symport"/>
</dbReference>
<reference evidence="2 3" key="1">
    <citation type="journal article" date="2020" name="Cell Host Microbe">
        <title>Functional and Genomic Variation between Human-Derived Isolates of Lachnospiraceae Reveals Inter- and Intra-Species Diversity.</title>
        <authorList>
            <person name="Sorbara M.T."/>
            <person name="Littmann E.R."/>
            <person name="Fontana E."/>
            <person name="Moody T.U."/>
            <person name="Kohout C.E."/>
            <person name="Gjonbalaj M."/>
            <person name="Eaton V."/>
            <person name="Seok R."/>
            <person name="Leiner I.M."/>
            <person name="Pamer E.G."/>
        </authorList>
    </citation>
    <scope>NUCLEOTIDE SEQUENCE [LARGE SCALE GENOMIC DNA]</scope>
    <source>
        <strain evidence="2 3">MSK.15.26</strain>
    </source>
</reference>
<feature type="transmembrane region" description="Helical" evidence="1">
    <location>
        <begin position="46"/>
        <end position="67"/>
    </location>
</feature>
<dbReference type="SUPFAM" id="SSF103473">
    <property type="entry name" value="MFS general substrate transporter"/>
    <property type="match status" value="1"/>
</dbReference>
<keyword evidence="1" id="KW-0812">Transmembrane</keyword>
<feature type="transmembrane region" description="Helical" evidence="1">
    <location>
        <begin position="282"/>
        <end position="301"/>
    </location>
</feature>
<feature type="transmembrane region" description="Helical" evidence="1">
    <location>
        <begin position="157"/>
        <end position="179"/>
    </location>
</feature>
<sequence>MKNEKAMRPFGIRDKVGYMFGDFGNDFTFLFASTFLMIFYTKVLGIGMGMVGTLFLVARCIDAFTDVTMGQIVDRAKEQKDGRFRPWIRRMCGPVALASFLMYQSALADASMTIKVVYMFVTYILWGSVFYTSINIPYGSMASVLSSESDDRSSLSTFRSVGASLASLIVCVAGPMMVYTTDEAGNQIVEGSRFTLIAGIFSVSAVICYLLCYFMTTERVKRAAGTEEKTSVVKSLKSALTSRALIGIIAAAILLLLASLMAQSVNQYVFIDYFKNKTGLSLLSLCAIIPSFLLAPFIVPLSRKFGKRELGAAGCIVGGLSSVLLFFMHTKSMGLYIAVSVVGYIGFGFFNMIIWALITDVIDDQEVRTGKREDGTVYAVYSFARKIGQALAGGMGAWALGLAGYNSSVQVQTQEVADKIYGVATMLPGILYIGVGLCLLFLYPLSKKKVEENILLLKERRQDGVKGE</sequence>
<dbReference type="Pfam" id="PF13347">
    <property type="entry name" value="MFS_2"/>
    <property type="match status" value="1"/>
</dbReference>
<dbReference type="InterPro" id="IPR036259">
    <property type="entry name" value="MFS_trans_sf"/>
</dbReference>
<organism evidence="2 3">
    <name type="scientific">Blautia hansenii</name>
    <name type="common">Ruminococcus hansenii</name>
    <dbReference type="NCBI Taxonomy" id="1322"/>
    <lineage>
        <taxon>Bacteria</taxon>
        <taxon>Bacillati</taxon>
        <taxon>Bacillota</taxon>
        <taxon>Clostridia</taxon>
        <taxon>Lachnospirales</taxon>
        <taxon>Lachnospiraceae</taxon>
        <taxon>Blautia</taxon>
    </lineage>
</organism>
<protein>
    <submittedName>
        <fullName evidence="2">MFS transporter</fullName>
    </submittedName>
</protein>
<dbReference type="NCBIfam" id="TIGR00792">
    <property type="entry name" value="gph"/>
    <property type="match status" value="1"/>
</dbReference>
<feature type="transmembrane region" description="Helical" evidence="1">
    <location>
        <begin position="194"/>
        <end position="214"/>
    </location>
</feature>
<feature type="transmembrane region" description="Helical" evidence="1">
    <location>
        <begin position="335"/>
        <end position="358"/>
    </location>
</feature>
<feature type="transmembrane region" description="Helical" evidence="1">
    <location>
        <begin position="378"/>
        <end position="400"/>
    </location>
</feature>
<evidence type="ECO:0000313" key="3">
    <source>
        <dbReference type="Proteomes" id="UP000822142"/>
    </source>
</evidence>
<dbReference type="Proteomes" id="UP000822142">
    <property type="component" value="Unassembled WGS sequence"/>
</dbReference>
<evidence type="ECO:0000313" key="2">
    <source>
        <dbReference type="EMBL" id="NSJ86372.1"/>
    </source>
</evidence>
<proteinExistence type="predicted"/>
<evidence type="ECO:0000256" key="1">
    <source>
        <dbReference type="SAM" id="Phobius"/>
    </source>
</evidence>
<keyword evidence="1" id="KW-1133">Transmembrane helix</keyword>